<feature type="domain" description="Type II secretion system protein GspB C-terminal" evidence="3">
    <location>
        <begin position="160"/>
        <end position="218"/>
    </location>
</feature>
<proteinExistence type="predicted"/>
<organism evidence="4 5">
    <name type="scientific">Geothermobacter ehrlichii</name>
    <dbReference type="NCBI Taxonomy" id="213224"/>
    <lineage>
        <taxon>Bacteria</taxon>
        <taxon>Pseudomonadati</taxon>
        <taxon>Thermodesulfobacteriota</taxon>
        <taxon>Desulfuromonadia</taxon>
        <taxon>Desulfuromonadales</taxon>
        <taxon>Geothermobacteraceae</taxon>
        <taxon>Geothermobacter</taxon>
    </lineage>
</organism>
<gene>
    <name evidence="4" type="ORF">EDC39_101507</name>
</gene>
<keyword evidence="5" id="KW-1185">Reference proteome</keyword>
<dbReference type="OrthoDB" id="5432325at2"/>
<feature type="region of interest" description="Disordered" evidence="1">
    <location>
        <begin position="63"/>
        <end position="143"/>
    </location>
</feature>
<evidence type="ECO:0000313" key="4">
    <source>
        <dbReference type="EMBL" id="TYP00340.1"/>
    </source>
</evidence>
<keyword evidence="2" id="KW-1133">Transmembrane helix</keyword>
<evidence type="ECO:0000259" key="3">
    <source>
        <dbReference type="Pfam" id="PF16537"/>
    </source>
</evidence>
<dbReference type="EMBL" id="VNIB01000001">
    <property type="protein sequence ID" value="TYP00340.1"/>
    <property type="molecule type" value="Genomic_DNA"/>
</dbReference>
<protein>
    <submittedName>
        <fullName evidence="4">Type II secretion system (T2SS) protein B</fullName>
    </submittedName>
</protein>
<evidence type="ECO:0000256" key="2">
    <source>
        <dbReference type="SAM" id="Phobius"/>
    </source>
</evidence>
<dbReference type="AlphaFoldDB" id="A0A5D3WRC6"/>
<keyword evidence="2" id="KW-0812">Transmembrane</keyword>
<name>A0A5D3WRC6_9BACT</name>
<feature type="compositionally biased region" description="Low complexity" evidence="1">
    <location>
        <begin position="105"/>
        <end position="125"/>
    </location>
</feature>
<keyword evidence="2" id="KW-0472">Membrane</keyword>
<reference evidence="4 5" key="1">
    <citation type="submission" date="2019-07" db="EMBL/GenBank/DDBJ databases">
        <title>Genomic Encyclopedia of Type Strains, Phase IV (KMG-IV): sequencing the most valuable type-strain genomes for metagenomic binning, comparative biology and taxonomic classification.</title>
        <authorList>
            <person name="Goeker M."/>
        </authorList>
    </citation>
    <scope>NUCLEOTIDE SEQUENCE [LARGE SCALE GENOMIC DNA]</scope>
    <source>
        <strain evidence="4 5">SS015</strain>
    </source>
</reference>
<dbReference type="InterPro" id="IPR032389">
    <property type="entry name" value="GspB_C"/>
</dbReference>
<accession>A0A5D3WRC6</accession>
<dbReference type="GO" id="GO:0015627">
    <property type="term" value="C:type II protein secretion system complex"/>
    <property type="evidence" value="ECO:0007669"/>
    <property type="project" value="InterPro"/>
</dbReference>
<evidence type="ECO:0000256" key="1">
    <source>
        <dbReference type="SAM" id="MobiDB-lite"/>
    </source>
</evidence>
<feature type="transmembrane region" description="Helical" evidence="2">
    <location>
        <begin position="42"/>
        <end position="60"/>
    </location>
</feature>
<dbReference type="RefSeq" id="WP_148894531.1">
    <property type="nucleotide sequence ID" value="NZ_VNIB01000001.1"/>
</dbReference>
<comment type="caution">
    <text evidence="4">The sequence shown here is derived from an EMBL/GenBank/DDBJ whole genome shotgun (WGS) entry which is preliminary data.</text>
</comment>
<dbReference type="Pfam" id="PF16537">
    <property type="entry name" value="T2SSB"/>
    <property type="match status" value="1"/>
</dbReference>
<dbReference type="Proteomes" id="UP000324159">
    <property type="component" value="Unassembled WGS sequence"/>
</dbReference>
<evidence type="ECO:0000313" key="5">
    <source>
        <dbReference type="Proteomes" id="UP000324159"/>
    </source>
</evidence>
<sequence>MSYILDSLRKAERKRRAAQEGVDLPMPELDTAERKRSWWPEVLAAALLLNTVLFLVWAPWKHPAPPRSEATAGKTLSAREAEAIARTASRKTVSPVAQRSEPRETSSPVTAPSSAQPPVAAPSAAKLSAGKEAGEARRPPATQQKILSLEALPPSISRSLPPLQLSMHFYAADPARRIVRLDGKLLRQGDRPAPGLTIREITRFGVVLEKDGYLFEIPRP</sequence>